<evidence type="ECO:0000259" key="1">
    <source>
        <dbReference type="Pfam" id="PF00501"/>
    </source>
</evidence>
<dbReference type="Gene3D" id="3.30.300.30">
    <property type="match status" value="1"/>
</dbReference>
<proteinExistence type="predicted"/>
<keyword evidence="3" id="KW-0436">Ligase</keyword>
<dbReference type="PROSITE" id="PS00455">
    <property type="entry name" value="AMP_BINDING"/>
    <property type="match status" value="1"/>
</dbReference>
<dbReference type="SUPFAM" id="SSF56801">
    <property type="entry name" value="Acetyl-CoA synthetase-like"/>
    <property type="match status" value="1"/>
</dbReference>
<dbReference type="EMBL" id="JARAKF010000001">
    <property type="protein sequence ID" value="MDU8992833.1"/>
    <property type="molecule type" value="Genomic_DNA"/>
</dbReference>
<dbReference type="InterPro" id="IPR042099">
    <property type="entry name" value="ANL_N_sf"/>
</dbReference>
<sequence>MSRGRQRSTSNTTQRESPVHNFASILDYHLAQRPDAVVVAQDERRLTVRQFHERVNRLAAGLAELGIGRGDVVGLLLYNRPEFLELVYAANRLGAVFLPLNYRLSEEEWQYILGHAQAKAIVTEPEFAPAVERSAGCLTDLEHRILVEDDSSTAPWTSADGRTATDAWTGYEDLLARHPGARVEPVDVGLDDLQRLMYTSGTTSRPKGVCVTYGNLQAKNLAHIVHFGLTAADTTLVCGPLYHVGGLDMPALATLYAGGGVVLQRRFDAPGVLRAIQEHRVTNVWLAPAMVNAVLEVPDRESYDTTSVRFVLGGGEKTPEPVLRRIMTAFPNAWFADAYGLTETVSGDTFLDREHALAKLGSVGRPVPHTRVRIVDDTGKEVPAGELGEITLRGPKVFAGYWRDEKATAAALRDGWFHTGDIGHVDEDGFLFIDDRKKDMIVSGGENIATPEVERVLYEHPAVLEAAVVGLSHPRWGEVPRAFVVFRPGASAGTEELREFCRARLAKFKVPARFDIVDELPRTPSGKVLKRTLRDLAAGGER</sequence>
<name>A0ABU3UFY9_9ACTN</name>
<gene>
    <name evidence="3" type="ORF">PU648_10765</name>
</gene>
<dbReference type="PANTHER" id="PTHR43201">
    <property type="entry name" value="ACYL-COA SYNTHETASE"/>
    <property type="match status" value="1"/>
</dbReference>
<reference evidence="3 4" key="1">
    <citation type="submission" date="2023-02" db="EMBL/GenBank/DDBJ databases">
        <authorList>
            <person name="Maleckis M."/>
        </authorList>
    </citation>
    <scope>NUCLEOTIDE SEQUENCE [LARGE SCALE GENOMIC DNA]</scope>
    <source>
        <strain evidence="3 4">P8-A2</strain>
    </source>
</reference>
<dbReference type="PANTHER" id="PTHR43201:SF32">
    <property type="entry name" value="2-SUCCINYLBENZOATE--COA LIGASE, CHLOROPLASTIC_PEROXISOMAL"/>
    <property type="match status" value="1"/>
</dbReference>
<protein>
    <submittedName>
        <fullName evidence="3">Long-chain fatty acid--CoA ligase</fullName>
    </submittedName>
</protein>
<dbReference type="Gene3D" id="3.40.50.12780">
    <property type="entry name" value="N-terminal domain of ligase-like"/>
    <property type="match status" value="1"/>
</dbReference>
<comment type="caution">
    <text evidence="3">The sequence shown here is derived from an EMBL/GenBank/DDBJ whole genome shotgun (WGS) entry which is preliminary data.</text>
</comment>
<dbReference type="Pfam" id="PF00501">
    <property type="entry name" value="AMP-binding"/>
    <property type="match status" value="1"/>
</dbReference>
<dbReference type="NCBIfam" id="NF004837">
    <property type="entry name" value="PRK06187.1"/>
    <property type="match status" value="1"/>
</dbReference>
<evidence type="ECO:0000259" key="2">
    <source>
        <dbReference type="Pfam" id="PF13193"/>
    </source>
</evidence>
<dbReference type="Pfam" id="PF13193">
    <property type="entry name" value="AMP-binding_C"/>
    <property type="match status" value="1"/>
</dbReference>
<evidence type="ECO:0000313" key="4">
    <source>
        <dbReference type="Proteomes" id="UP001257627"/>
    </source>
</evidence>
<feature type="domain" description="AMP-dependent synthetase/ligase" evidence="1">
    <location>
        <begin position="28"/>
        <end position="402"/>
    </location>
</feature>
<dbReference type="RefSeq" id="WP_225900567.1">
    <property type="nucleotide sequence ID" value="NZ_JAPEMK010000001.1"/>
</dbReference>
<feature type="domain" description="AMP-binding enzyme C-terminal" evidence="2">
    <location>
        <begin position="452"/>
        <end position="527"/>
    </location>
</feature>
<dbReference type="InterPro" id="IPR025110">
    <property type="entry name" value="AMP-bd_C"/>
</dbReference>
<dbReference type="InterPro" id="IPR045851">
    <property type="entry name" value="AMP-bd_C_sf"/>
</dbReference>
<keyword evidence="4" id="KW-1185">Reference proteome</keyword>
<dbReference type="InterPro" id="IPR000873">
    <property type="entry name" value="AMP-dep_synth/lig_dom"/>
</dbReference>
<dbReference type="GO" id="GO:0016874">
    <property type="term" value="F:ligase activity"/>
    <property type="evidence" value="ECO:0007669"/>
    <property type="project" value="UniProtKB-KW"/>
</dbReference>
<dbReference type="Proteomes" id="UP001257627">
    <property type="component" value="Unassembled WGS sequence"/>
</dbReference>
<dbReference type="CDD" id="cd17631">
    <property type="entry name" value="FACL_FadD13-like"/>
    <property type="match status" value="1"/>
</dbReference>
<dbReference type="InterPro" id="IPR020845">
    <property type="entry name" value="AMP-binding_CS"/>
</dbReference>
<organism evidence="3 4">
    <name type="scientific">Streptomyces mirabilis</name>
    <dbReference type="NCBI Taxonomy" id="68239"/>
    <lineage>
        <taxon>Bacteria</taxon>
        <taxon>Bacillati</taxon>
        <taxon>Actinomycetota</taxon>
        <taxon>Actinomycetes</taxon>
        <taxon>Kitasatosporales</taxon>
        <taxon>Streptomycetaceae</taxon>
        <taxon>Streptomyces</taxon>
    </lineage>
</organism>
<accession>A0ABU3UFY9</accession>
<evidence type="ECO:0000313" key="3">
    <source>
        <dbReference type="EMBL" id="MDU8992833.1"/>
    </source>
</evidence>